<gene>
    <name evidence="4" type="ORF">PCOR1329_LOCUS77256</name>
</gene>
<protein>
    <recommendedName>
        <fullName evidence="3">ABC transporter domain-containing protein</fullName>
    </recommendedName>
</protein>
<evidence type="ECO:0000259" key="3">
    <source>
        <dbReference type="PROSITE" id="PS50893"/>
    </source>
</evidence>
<dbReference type="Pfam" id="PF00005">
    <property type="entry name" value="ABC_tran"/>
    <property type="match status" value="1"/>
</dbReference>
<dbReference type="PANTHER" id="PTHR24223:SF330">
    <property type="entry name" value="ATP-BINDING CASSETTE SUB-FAMILY C MEMBER 10"/>
    <property type="match status" value="1"/>
</dbReference>
<dbReference type="SUPFAM" id="SSF52540">
    <property type="entry name" value="P-loop containing nucleoside triphosphate hydrolases"/>
    <property type="match status" value="1"/>
</dbReference>
<dbReference type="Proteomes" id="UP001189429">
    <property type="component" value="Unassembled WGS sequence"/>
</dbReference>
<organism evidence="4 5">
    <name type="scientific">Prorocentrum cordatum</name>
    <dbReference type="NCBI Taxonomy" id="2364126"/>
    <lineage>
        <taxon>Eukaryota</taxon>
        <taxon>Sar</taxon>
        <taxon>Alveolata</taxon>
        <taxon>Dinophyceae</taxon>
        <taxon>Prorocentrales</taxon>
        <taxon>Prorocentraceae</taxon>
        <taxon>Prorocentrum</taxon>
    </lineage>
</organism>
<keyword evidence="5" id="KW-1185">Reference proteome</keyword>
<dbReference type="InterPro" id="IPR003439">
    <property type="entry name" value="ABC_transporter-like_ATP-bd"/>
</dbReference>
<evidence type="ECO:0000313" key="4">
    <source>
        <dbReference type="EMBL" id="CAK0899822.1"/>
    </source>
</evidence>
<dbReference type="InterPro" id="IPR027417">
    <property type="entry name" value="P-loop_NTPase"/>
</dbReference>
<dbReference type="Gene3D" id="3.40.50.300">
    <property type="entry name" value="P-loop containing nucleotide triphosphate hydrolases"/>
    <property type="match status" value="1"/>
</dbReference>
<proteinExistence type="predicted"/>
<evidence type="ECO:0000256" key="1">
    <source>
        <dbReference type="ARBA" id="ARBA00022741"/>
    </source>
</evidence>
<evidence type="ECO:0000256" key="2">
    <source>
        <dbReference type="ARBA" id="ARBA00022840"/>
    </source>
</evidence>
<keyword evidence="1" id="KW-0547">Nucleotide-binding</keyword>
<dbReference type="SMART" id="SM00382">
    <property type="entry name" value="AAA"/>
    <property type="match status" value="1"/>
</dbReference>
<dbReference type="PROSITE" id="PS50893">
    <property type="entry name" value="ABC_TRANSPORTER_2"/>
    <property type="match status" value="1"/>
</dbReference>
<dbReference type="InterPro" id="IPR017871">
    <property type="entry name" value="ABC_transporter-like_CS"/>
</dbReference>
<name>A0ABN9XKS7_9DINO</name>
<dbReference type="InterPro" id="IPR003593">
    <property type="entry name" value="AAA+_ATPase"/>
</dbReference>
<feature type="non-terminal residue" evidence="4">
    <location>
        <position position="1"/>
    </location>
</feature>
<dbReference type="PANTHER" id="PTHR24223">
    <property type="entry name" value="ATP-BINDING CASSETTE SUB-FAMILY C"/>
    <property type="match status" value="1"/>
</dbReference>
<feature type="domain" description="ABC transporter" evidence="3">
    <location>
        <begin position="3"/>
        <end position="225"/>
    </location>
</feature>
<dbReference type="InterPro" id="IPR050173">
    <property type="entry name" value="ABC_transporter_C-like"/>
</dbReference>
<evidence type="ECO:0000313" key="5">
    <source>
        <dbReference type="Proteomes" id="UP001189429"/>
    </source>
</evidence>
<dbReference type="PROSITE" id="PS00211">
    <property type="entry name" value="ABC_TRANSPORTER_1"/>
    <property type="match status" value="1"/>
</dbReference>
<keyword evidence="2" id="KW-0067">ATP-binding</keyword>
<sequence length="244" mass="25562">VSMRYRDDLPLALKGVSLQVLPGHRVAIVGGTGSGKSTLLRVLLRTVEIGSGTGSVFVDGEDIRNIGLEKLRTAVTAIPQENFLLTGTVRANADPSGARGDDEIRGALRAASLGHWELDQELSPSGGISPGERQLLGVARALLRRSRVVALDEVTSRVDEATDRRVQEALRALPTGTTLLVISHRLATLDGYDAVVVMEDGRVAEVGGPEALRADPGSRFSRLLAAELSGAAPAGAARPQPVAA</sequence>
<reference evidence="4" key="1">
    <citation type="submission" date="2023-10" db="EMBL/GenBank/DDBJ databases">
        <authorList>
            <person name="Chen Y."/>
            <person name="Shah S."/>
            <person name="Dougan E. K."/>
            <person name="Thang M."/>
            <person name="Chan C."/>
        </authorList>
    </citation>
    <scope>NUCLEOTIDE SEQUENCE [LARGE SCALE GENOMIC DNA]</scope>
</reference>
<comment type="caution">
    <text evidence="4">The sequence shown here is derived from an EMBL/GenBank/DDBJ whole genome shotgun (WGS) entry which is preliminary data.</text>
</comment>
<dbReference type="EMBL" id="CAUYUJ010020672">
    <property type="protein sequence ID" value="CAK0899822.1"/>
    <property type="molecule type" value="Genomic_DNA"/>
</dbReference>
<accession>A0ABN9XKS7</accession>